<evidence type="ECO:0000313" key="3">
    <source>
        <dbReference type="Proteomes" id="UP000660262"/>
    </source>
</evidence>
<sequence length="318" mass="35046">MPSLSVKRKFNFHASDCTPPPFTDEGEGGGGGVSHTPVIEDAAAEPASKPTRKMCADAQRCAAGELTTLGTIFGEILESDKDFNRNDEWLGFLECHMQREWECGCDFFETASGNITGSSAFCTTHSAEQLTEIRAFLGYFVPRKMGTPDLRDMKRCGATLRKLLSHCVAKGYIDKKMQRELNKVIKVSESFDADGVSEALQRLSDEGYWDDLAKENTSEEDGEDDDDDDDDVEDVLCDECGLTVSEVHSNGWTFESEDSDSHAFLQLPPEVAAMGKCGMSISCMALVEKNGVVRPYGMYGHDPYEQVCANVYPPSPYE</sequence>
<protein>
    <submittedName>
        <fullName evidence="2">Uncharacterized protein</fullName>
    </submittedName>
</protein>
<dbReference type="EMBL" id="BNJQ01000022">
    <property type="protein sequence ID" value="GHP08910.1"/>
    <property type="molecule type" value="Genomic_DNA"/>
</dbReference>
<proteinExistence type="predicted"/>
<feature type="region of interest" description="Disordered" evidence="1">
    <location>
        <begin position="17"/>
        <end position="37"/>
    </location>
</feature>
<comment type="caution">
    <text evidence="2">The sequence shown here is derived from an EMBL/GenBank/DDBJ whole genome shotgun (WGS) entry which is preliminary data.</text>
</comment>
<dbReference type="AlphaFoldDB" id="A0A830HT43"/>
<reference evidence="2" key="1">
    <citation type="submission" date="2020-10" db="EMBL/GenBank/DDBJ databases">
        <title>Unveiling of a novel bifunctional photoreceptor, Dualchrome1, isolated from a cosmopolitan green alga.</title>
        <authorList>
            <person name="Suzuki S."/>
            <person name="Kawachi M."/>
        </authorList>
    </citation>
    <scope>NUCLEOTIDE SEQUENCE</scope>
    <source>
        <strain evidence="2">NIES 2893</strain>
    </source>
</reference>
<keyword evidence="3" id="KW-1185">Reference proteome</keyword>
<evidence type="ECO:0000256" key="1">
    <source>
        <dbReference type="SAM" id="MobiDB-lite"/>
    </source>
</evidence>
<name>A0A830HT43_9CHLO</name>
<gene>
    <name evidence="2" type="ORF">PPROV_000764700</name>
</gene>
<accession>A0A830HT43</accession>
<dbReference type="Proteomes" id="UP000660262">
    <property type="component" value="Unassembled WGS sequence"/>
</dbReference>
<evidence type="ECO:0000313" key="2">
    <source>
        <dbReference type="EMBL" id="GHP08910.1"/>
    </source>
</evidence>
<organism evidence="2 3">
    <name type="scientific">Pycnococcus provasolii</name>
    <dbReference type="NCBI Taxonomy" id="41880"/>
    <lineage>
        <taxon>Eukaryota</taxon>
        <taxon>Viridiplantae</taxon>
        <taxon>Chlorophyta</taxon>
        <taxon>Pseudoscourfieldiophyceae</taxon>
        <taxon>Pseudoscourfieldiales</taxon>
        <taxon>Pycnococcaceae</taxon>
        <taxon>Pycnococcus</taxon>
    </lineage>
</organism>